<dbReference type="RefSeq" id="WP_070204947.1">
    <property type="nucleotide sequence ID" value="NZ_LJGZ01000112.1"/>
</dbReference>
<name>A0A1E7LG21_9ACTN</name>
<reference evidence="1 2" key="1">
    <citation type="journal article" date="2016" name="Front. Microbiol.">
        <title>Comparative Genomics Analysis of Streptomyces Species Reveals Their Adaptation to the Marine Environment and Their Diversity at the Genomic Level.</title>
        <authorList>
            <person name="Tian X."/>
            <person name="Zhang Z."/>
            <person name="Yang T."/>
            <person name="Chen M."/>
            <person name="Li J."/>
            <person name="Chen F."/>
            <person name="Yang J."/>
            <person name="Li W."/>
            <person name="Zhang B."/>
            <person name="Zhang Z."/>
            <person name="Wu J."/>
            <person name="Zhang C."/>
            <person name="Long L."/>
            <person name="Xiao J."/>
        </authorList>
    </citation>
    <scope>NUCLEOTIDE SEQUENCE [LARGE SCALE GENOMIC DNA]</scope>
    <source>
        <strain evidence="1 2">SCSIO M10372</strain>
    </source>
</reference>
<dbReference type="SUPFAM" id="SSF81901">
    <property type="entry name" value="HCP-like"/>
    <property type="match status" value="1"/>
</dbReference>
<dbReference type="OrthoDB" id="4532668at2"/>
<proteinExistence type="predicted"/>
<accession>A0A1E7LG21</accession>
<evidence type="ECO:0000313" key="2">
    <source>
        <dbReference type="Proteomes" id="UP000175971"/>
    </source>
</evidence>
<evidence type="ECO:0008006" key="3">
    <source>
        <dbReference type="Google" id="ProtNLM"/>
    </source>
</evidence>
<comment type="caution">
    <text evidence="1">The sequence shown here is derived from an EMBL/GenBank/DDBJ whole genome shotgun (WGS) entry which is preliminary data.</text>
</comment>
<keyword evidence="2" id="KW-1185">Reference proteome</keyword>
<dbReference type="EMBL" id="LJGZ01000112">
    <property type="protein sequence ID" value="OEV15172.1"/>
    <property type="molecule type" value="Genomic_DNA"/>
</dbReference>
<dbReference type="Proteomes" id="UP000175971">
    <property type="component" value="Unassembled WGS sequence"/>
</dbReference>
<gene>
    <name evidence="1" type="ORF">AN221_40240</name>
</gene>
<dbReference type="Gene3D" id="1.25.40.10">
    <property type="entry name" value="Tetratricopeptide repeat domain"/>
    <property type="match status" value="1"/>
</dbReference>
<dbReference type="InterPro" id="IPR011990">
    <property type="entry name" value="TPR-like_helical_dom_sf"/>
</dbReference>
<sequence>MDAELEKLAQTVVRIVDSQDPDAYMLMFEAHQRIGDAYLRERFIELREVRFRELSAGPRLVIVRDILLEVKRAAPSVYEELQAIAEAFAEDEEARAAVGGRTPAPVPSGSSASFTRATSNSVLDGAFHAPVVQAGTFSGGVHTYYAQPPYSSSLPPVSEWPPLDTADPIALGVRRTRRLPSESPLPPYVERDCDRELDARVREAARAGGLVVVTGAPLSGRTRTLWAALFTNLSGTTRVFAPPPGTDLRGLPALMRGRGDVGCVLWLDDLEGHLGEHGLTPALLADLLRLRVPVLATMDDQAYDARRFGASGRAGVLSGVEPVELPRAWSEGESERLNTFDGDPRLRAAAVWRGTHTVPEYLAVGPELMEEWRRARRPDAHPRGHLLVRVAIDFARCGVSRAGIHADDLREAQALYPEESAGAGAESFEEGFTWATDLRHRVTGLLVAGARRDTWTAFGSLVADVEARSDSPPVPLGLWMLAFEKAEDKASRWTVRWNAHEALVPRSDSDPEISVVLGRINLMIGDFQTAEYWYRKAAEAGHTAAAATAGKLLAARGEGTEAIPYLEKAAVAGHVEAQYHLGKVLAARAHTWLSLAAASGHPEATRALPPLRAAIATPPDTVEE</sequence>
<dbReference type="AlphaFoldDB" id="A0A1E7LG21"/>
<evidence type="ECO:0000313" key="1">
    <source>
        <dbReference type="EMBL" id="OEV15172.1"/>
    </source>
</evidence>
<organism evidence="1 2">
    <name type="scientific">Streptomyces nanshensis</name>
    <dbReference type="NCBI Taxonomy" id="518642"/>
    <lineage>
        <taxon>Bacteria</taxon>
        <taxon>Bacillati</taxon>
        <taxon>Actinomycetota</taxon>
        <taxon>Actinomycetes</taxon>
        <taxon>Kitasatosporales</taxon>
        <taxon>Streptomycetaceae</taxon>
        <taxon>Streptomyces</taxon>
    </lineage>
</organism>
<protein>
    <recommendedName>
        <fullName evidence="3">Sel1 repeat family protein</fullName>
    </recommendedName>
</protein>
<dbReference type="PATRIC" id="fig|518642.7.peg.8042"/>